<evidence type="ECO:0000313" key="2">
    <source>
        <dbReference type="EMBL" id="CRK89867.1"/>
    </source>
</evidence>
<organism evidence="2 3">
    <name type="scientific">Clunio marinus</name>
    <dbReference type="NCBI Taxonomy" id="568069"/>
    <lineage>
        <taxon>Eukaryota</taxon>
        <taxon>Metazoa</taxon>
        <taxon>Ecdysozoa</taxon>
        <taxon>Arthropoda</taxon>
        <taxon>Hexapoda</taxon>
        <taxon>Insecta</taxon>
        <taxon>Pterygota</taxon>
        <taxon>Neoptera</taxon>
        <taxon>Endopterygota</taxon>
        <taxon>Diptera</taxon>
        <taxon>Nematocera</taxon>
        <taxon>Chironomoidea</taxon>
        <taxon>Chironomidae</taxon>
        <taxon>Clunio</taxon>
    </lineage>
</organism>
<keyword evidence="3" id="KW-1185">Reference proteome</keyword>
<sequence length="80" mass="9180">MVIHTHPRIKSDQFLGDLTAQLKKTLASETEQDDEVVDEGSESARETELKTIQGNIQWNDDNDFSIANLLFFLEVKWICL</sequence>
<name>A0A1J1HPH7_9DIPT</name>
<feature type="compositionally biased region" description="Acidic residues" evidence="1">
    <location>
        <begin position="30"/>
        <end position="41"/>
    </location>
</feature>
<dbReference type="Proteomes" id="UP000183832">
    <property type="component" value="Unassembled WGS sequence"/>
</dbReference>
<gene>
    <name evidence="2" type="ORF">CLUMA_CG003517</name>
</gene>
<proteinExistence type="predicted"/>
<evidence type="ECO:0000256" key="1">
    <source>
        <dbReference type="SAM" id="MobiDB-lite"/>
    </source>
</evidence>
<protein>
    <submittedName>
        <fullName evidence="2">CLUMA_CG003517, isoform A</fullName>
    </submittedName>
</protein>
<dbReference type="AlphaFoldDB" id="A0A1J1HPH7"/>
<dbReference type="EMBL" id="CVRI01000014">
    <property type="protein sequence ID" value="CRK89867.1"/>
    <property type="molecule type" value="Genomic_DNA"/>
</dbReference>
<accession>A0A1J1HPH7</accession>
<reference evidence="2 3" key="1">
    <citation type="submission" date="2015-04" db="EMBL/GenBank/DDBJ databases">
        <authorList>
            <person name="Syromyatnikov M.Y."/>
            <person name="Popov V.N."/>
        </authorList>
    </citation>
    <scope>NUCLEOTIDE SEQUENCE [LARGE SCALE GENOMIC DNA]</scope>
</reference>
<evidence type="ECO:0000313" key="3">
    <source>
        <dbReference type="Proteomes" id="UP000183832"/>
    </source>
</evidence>
<feature type="region of interest" description="Disordered" evidence="1">
    <location>
        <begin position="26"/>
        <end position="45"/>
    </location>
</feature>